<feature type="compositionally biased region" description="Basic and acidic residues" evidence="1">
    <location>
        <begin position="337"/>
        <end position="349"/>
    </location>
</feature>
<feature type="compositionally biased region" description="Basic and acidic residues" evidence="1">
    <location>
        <begin position="319"/>
        <end position="328"/>
    </location>
</feature>
<feature type="region of interest" description="Disordered" evidence="1">
    <location>
        <begin position="271"/>
        <end position="292"/>
    </location>
</feature>
<feature type="compositionally biased region" description="Basic and acidic residues" evidence="1">
    <location>
        <begin position="561"/>
        <end position="600"/>
    </location>
</feature>
<feature type="compositionally biased region" description="Acidic residues" evidence="1">
    <location>
        <begin position="1267"/>
        <end position="1284"/>
    </location>
</feature>
<feature type="compositionally biased region" description="Basic and acidic residues" evidence="1">
    <location>
        <begin position="425"/>
        <end position="513"/>
    </location>
</feature>
<feature type="region of interest" description="Disordered" evidence="1">
    <location>
        <begin position="307"/>
        <end position="881"/>
    </location>
</feature>
<feature type="compositionally biased region" description="Low complexity" evidence="1">
    <location>
        <begin position="550"/>
        <end position="560"/>
    </location>
</feature>
<dbReference type="EMBL" id="DF237062">
    <property type="protein sequence ID" value="GAQ82488.1"/>
    <property type="molecule type" value="Genomic_DNA"/>
</dbReference>
<feature type="compositionally biased region" description="Polar residues" evidence="1">
    <location>
        <begin position="804"/>
        <end position="824"/>
    </location>
</feature>
<feature type="compositionally biased region" description="Basic and acidic residues" evidence="1">
    <location>
        <begin position="1214"/>
        <end position="1228"/>
    </location>
</feature>
<feature type="compositionally biased region" description="Polar residues" evidence="1">
    <location>
        <begin position="602"/>
        <end position="620"/>
    </location>
</feature>
<keyword evidence="3" id="KW-1185">Reference proteome</keyword>
<dbReference type="Proteomes" id="UP000054558">
    <property type="component" value="Unassembled WGS sequence"/>
</dbReference>
<feature type="compositionally biased region" description="Acidic residues" evidence="1">
    <location>
        <begin position="514"/>
        <end position="523"/>
    </location>
</feature>
<feature type="compositionally biased region" description="Polar residues" evidence="1">
    <location>
        <begin position="629"/>
        <end position="642"/>
    </location>
</feature>
<feature type="region of interest" description="Disordered" evidence="1">
    <location>
        <begin position="1076"/>
        <end position="1325"/>
    </location>
</feature>
<feature type="compositionally biased region" description="Polar residues" evidence="1">
    <location>
        <begin position="667"/>
        <end position="680"/>
    </location>
</feature>
<feature type="compositionally biased region" description="Basic and acidic residues" evidence="1">
    <location>
        <begin position="756"/>
        <end position="778"/>
    </location>
</feature>
<gene>
    <name evidence="2" type="ORF">KFL_001130070</name>
</gene>
<dbReference type="STRING" id="105231.A0A0U9HJJ3"/>
<feature type="region of interest" description="Disordered" evidence="1">
    <location>
        <begin position="186"/>
        <end position="217"/>
    </location>
</feature>
<feature type="compositionally biased region" description="Low complexity" evidence="1">
    <location>
        <begin position="854"/>
        <end position="871"/>
    </location>
</feature>
<organism evidence="2 3">
    <name type="scientific">Klebsormidium nitens</name>
    <name type="common">Green alga</name>
    <name type="synonym">Ulothrix nitens</name>
    <dbReference type="NCBI Taxonomy" id="105231"/>
    <lineage>
        <taxon>Eukaryota</taxon>
        <taxon>Viridiplantae</taxon>
        <taxon>Streptophyta</taxon>
        <taxon>Klebsormidiophyceae</taxon>
        <taxon>Klebsormidiales</taxon>
        <taxon>Klebsormidiaceae</taxon>
        <taxon>Klebsormidium</taxon>
    </lineage>
</organism>
<evidence type="ECO:0000256" key="1">
    <source>
        <dbReference type="SAM" id="MobiDB-lite"/>
    </source>
</evidence>
<dbReference type="OrthoDB" id="1922234at2759"/>
<feature type="compositionally biased region" description="Basic and acidic residues" evidence="1">
    <location>
        <begin position="196"/>
        <end position="208"/>
    </location>
</feature>
<proteinExistence type="predicted"/>
<dbReference type="OMA" id="HAGICAR"/>
<sequence length="1325" mass="139320">MAKEAEQDDPSPSSISSVLTLPVDIVVRRVRNVREAELLLQVSSTASNFESAVSVYEVLALKIEELKEGWDALWLSDEAFLNPGIPLVGQAMSQQNAARGHVIQQIEDLVATLQQQATALVQFADMHRSYARELSAEGLGKLAAEKLLLCDIEQELSARITRICGGGGLAGLRPLCDVVQQMKASLLTSPKPNPRPAERTGAEERRSGVEPGGHAVGLTAVGTERDGFAGETVERETGTETEKAGIRGRNELLVDGVERMSRGEEAGIAVREETQEDNAMEQAENESTPVGVAEKPVGLSDELHAEKAGAGSRNGLAEKGTDETDRLELGVGSRKRLREDDAEGKREQEQLSLGIEKSGLSKRLRGNDVGAGYEDDPRIGAGAGQASPGRRAEHPIGDGQITGTLEQELTRPGPFSPNLAASFQLEERPEGEAPEQERPEEEKMEQENAETKGSEEERPEGDRPGEKRAGRGRSEEERPEVRPEGKRPEEERPEDRPEGKRLEEERPEEERLEANGPEEEWPDESGSKEAPGSDEIDWGKVRNRRGGSQGDASAPAASAEEGSRGAESGDERLGSETEQRREQDASISSRERQLLTDEKLTPGSSSVSRGMFHATQSPPSSGKGAGDTPPSSGKTPKNTPLSSGKRFGNPSPGSEEGLGNIPPASSPVPQGSLRFTQSPSKKVPGDSPLGSSGGLAGVDERSLTGRGTFQRKLDGFVTLDGGLQRRSYPTTVVIGPRAMQPPNILPTSHHASAEFSFDREAGEGPDPRSGLEKEERTLESSSHQDPVKSGQVASQEATPPEHSPGSQTQSLFQSQAEQAGSQRTPGSKLSPGKSGGNDGHHGSPPSNLAFQLRLSGSSSSPSKSPGSEKLSQTGGGLLFENGLRKQSRVMAHSESGRAVLEGGTTELEAGTETLNQGLGALGVELRSQSERASWRIATFSQSGGSLLEGGTTELEGGSGRTEGEVARVAGETVELAGGTAGGPEDGKGVWEGGTAQVESGIAGLQSKSMAAEGGSAEIEDGMTERERGITEMPSFAADGAARAASAEHNLLFETRHAHVGRGLELTEGFVSRALNNGDRPAVEKSGGPEALRTGERISGALSRGRNVTAERKTHDFDEDAANAGKKEGALSLAVAANKRPPSYAGVRACEPEWRETASAARGKPSNQSHSLPGGKAQADAVCTAAVPDSEEGGSQSSGRGVDPGATPPPSSKSCSRDDLPERGGELLPKEGTSTGADRLMYNRASAAVGIGREANSGDGAETASESGETELVPETEETEEETEEQGCGQEKASLGREPALTASPCRASESPGMSGSQPLSQSQVF</sequence>
<name>A0A0U9HJJ3_KLENI</name>
<feature type="compositionally biased region" description="Polar residues" evidence="1">
    <location>
        <begin position="1311"/>
        <end position="1325"/>
    </location>
</feature>
<evidence type="ECO:0000313" key="3">
    <source>
        <dbReference type="Proteomes" id="UP000054558"/>
    </source>
</evidence>
<evidence type="ECO:0000313" key="2">
    <source>
        <dbReference type="EMBL" id="GAQ82488.1"/>
    </source>
</evidence>
<protein>
    <submittedName>
        <fullName evidence="2">Uncharacterized protein</fullName>
    </submittedName>
</protein>
<accession>A0A0U9HJJ3</accession>
<reference evidence="2 3" key="1">
    <citation type="journal article" date="2014" name="Nat. Commun.">
        <title>Klebsormidium flaccidum genome reveals primary factors for plant terrestrial adaptation.</title>
        <authorList>
            <person name="Hori K."/>
            <person name="Maruyama F."/>
            <person name="Fujisawa T."/>
            <person name="Togashi T."/>
            <person name="Yamamoto N."/>
            <person name="Seo M."/>
            <person name="Sato S."/>
            <person name="Yamada T."/>
            <person name="Mori H."/>
            <person name="Tajima N."/>
            <person name="Moriyama T."/>
            <person name="Ikeuchi M."/>
            <person name="Watanabe M."/>
            <person name="Wada H."/>
            <person name="Kobayashi K."/>
            <person name="Saito M."/>
            <person name="Masuda T."/>
            <person name="Sasaki-Sekimoto Y."/>
            <person name="Mashiguchi K."/>
            <person name="Awai K."/>
            <person name="Shimojima M."/>
            <person name="Masuda S."/>
            <person name="Iwai M."/>
            <person name="Nobusawa T."/>
            <person name="Narise T."/>
            <person name="Kondo S."/>
            <person name="Saito H."/>
            <person name="Sato R."/>
            <person name="Murakawa M."/>
            <person name="Ihara Y."/>
            <person name="Oshima-Yamada Y."/>
            <person name="Ohtaka K."/>
            <person name="Satoh M."/>
            <person name="Sonobe K."/>
            <person name="Ishii M."/>
            <person name="Ohtani R."/>
            <person name="Kanamori-Sato M."/>
            <person name="Honoki R."/>
            <person name="Miyazaki D."/>
            <person name="Mochizuki H."/>
            <person name="Umetsu J."/>
            <person name="Higashi K."/>
            <person name="Shibata D."/>
            <person name="Kamiya Y."/>
            <person name="Sato N."/>
            <person name="Nakamura Y."/>
            <person name="Tabata S."/>
            <person name="Ida S."/>
            <person name="Kurokawa K."/>
            <person name="Ohta H."/>
        </authorList>
    </citation>
    <scope>NUCLEOTIDE SEQUENCE [LARGE SCALE GENOMIC DNA]</scope>
    <source>
        <strain evidence="2 3">NIES-2285</strain>
    </source>
</reference>